<dbReference type="KEGG" id="tcc:108661541"/>
<dbReference type="InterPro" id="IPR026960">
    <property type="entry name" value="RVT-Znf"/>
</dbReference>
<sequence>MDEKSFQNLMLECWEKYEQTGTETVGIWHKLRNMRVDIKQWKAEVLGNTQLQIQCLKREIKALLEVWQERDFDQDNQEELIRKKTELWALYRKEEREWMQKSKVQWVNDGDRNTRYFHTIAFARKRGNHIKKIQGDGGLKEDPSSIKEEVGRHFENRYRERLVLQLEDMDWRLGSLKEETVKDLEKPFEEEEFGRGVNTSFIALIPKVQNPNNLGEYRPISLVSSLYKIVAKTLANRLRKAIGNVIGRYQFAFIKGRQLMDCALVANEYADDTMIFCEPNLENLKGFKRILQCFQVVSGLKINFYKSQLFGIGIEKEVLSDWARIISCQVGELPATYLGLSLGVNHNSAHFWKPVLERVGAKLARWKAKTLSFRGRITLLKSKQKIHYVKWEKVCNLKECGGIGMVDLEVKNRALMNKWIWRYENDRDSLWREVLVEKIGSDPTKLLPNTRYAVGDGKNLLFWRDEWIEGISLAHAFPRIHALAVNKLGKIKDFGRWKEEKWVWNMELRRQIFDWEVQGKVGVKDELVKRGLQLNGTPQCVLCDRARETCDHLFVECVESWRVQSEWCKSWGYVWVSPGTIKEKLLAWNGCYVGELDKRIWNMAFFSIVWSIWKCRNEMVFEGKQWNANQCVELVKIKVAT</sequence>
<dbReference type="AlphaFoldDB" id="A0AB32W6Z8"/>
<feature type="domain" description="Reverse transcriptase zinc-binding" evidence="1">
    <location>
        <begin position="496"/>
        <end position="560"/>
    </location>
</feature>
<gene>
    <name evidence="3" type="primary">LOC108661541</name>
</gene>
<reference evidence="3" key="2">
    <citation type="submission" date="2025-08" db="UniProtKB">
        <authorList>
            <consortium name="RefSeq"/>
        </authorList>
    </citation>
    <scope>IDENTIFICATION</scope>
</reference>
<reference evidence="2" key="1">
    <citation type="journal article" date="1997" name="Nucleic Acids Res.">
        <title>tRNAscan-SE: a program for improved detection of transfer RNA genes in genomic sequence.</title>
        <authorList>
            <person name="Lowe T.M."/>
            <person name="Eddy S.R."/>
        </authorList>
    </citation>
    <scope>NUCLEOTIDE SEQUENCE [LARGE SCALE GENOMIC DNA]</scope>
    <source>
        <strain evidence="2">r\B97-61/B2</strain>
    </source>
</reference>
<dbReference type="RefSeq" id="XP_017974450.1">
    <property type="nucleotide sequence ID" value="XM_018118961.1"/>
</dbReference>
<dbReference type="Pfam" id="PF13966">
    <property type="entry name" value="zf-RVT"/>
    <property type="match status" value="1"/>
</dbReference>
<dbReference type="PANTHER" id="PTHR33116">
    <property type="entry name" value="REVERSE TRANSCRIPTASE ZINC-BINDING DOMAIN-CONTAINING PROTEIN-RELATED-RELATED"/>
    <property type="match status" value="1"/>
</dbReference>
<organism evidence="2 3">
    <name type="scientific">Theobroma cacao</name>
    <name type="common">Cacao</name>
    <name type="synonym">Cocoa</name>
    <dbReference type="NCBI Taxonomy" id="3641"/>
    <lineage>
        <taxon>Eukaryota</taxon>
        <taxon>Viridiplantae</taxon>
        <taxon>Streptophyta</taxon>
        <taxon>Embryophyta</taxon>
        <taxon>Tracheophyta</taxon>
        <taxon>Spermatophyta</taxon>
        <taxon>Magnoliopsida</taxon>
        <taxon>eudicotyledons</taxon>
        <taxon>Gunneridae</taxon>
        <taxon>Pentapetalae</taxon>
        <taxon>rosids</taxon>
        <taxon>malvids</taxon>
        <taxon>Malvales</taxon>
        <taxon>Malvaceae</taxon>
        <taxon>Byttnerioideae</taxon>
        <taxon>Theobroma</taxon>
    </lineage>
</organism>
<dbReference type="Gramene" id="Tc04v2_t003370.1">
    <property type="protein sequence ID" value="Tc04v2_p003370.1"/>
    <property type="gene ID" value="Tc04v2_g003370"/>
</dbReference>
<protein>
    <submittedName>
        <fullName evidence="3">Uncharacterized protein LOC108661541</fullName>
    </submittedName>
</protein>
<dbReference type="PANTHER" id="PTHR33116:SF75">
    <property type="entry name" value="RIBONUCLEASE H PROTEIN"/>
    <property type="match status" value="1"/>
</dbReference>
<name>A0AB32W6Z8_THECC</name>
<dbReference type="Proteomes" id="UP000694886">
    <property type="component" value="Chromosome 4"/>
</dbReference>
<evidence type="ECO:0000313" key="2">
    <source>
        <dbReference type="Proteomes" id="UP000694886"/>
    </source>
</evidence>
<proteinExistence type="predicted"/>
<dbReference type="GeneID" id="108661541"/>
<evidence type="ECO:0000259" key="1">
    <source>
        <dbReference type="Pfam" id="PF13966"/>
    </source>
</evidence>
<evidence type="ECO:0000313" key="3">
    <source>
        <dbReference type="RefSeq" id="XP_017974450.1"/>
    </source>
</evidence>
<accession>A0AB32W6Z8</accession>